<gene>
    <name evidence="6" type="ORF">HNY73_009840</name>
</gene>
<dbReference type="PANTHER" id="PTHR24366:SF96">
    <property type="entry name" value="LEUCINE RICH REPEAT CONTAINING 53"/>
    <property type="match status" value="1"/>
</dbReference>
<keyword evidence="1" id="KW-0433">Leucine-rich repeat</keyword>
<feature type="domain" description="LRRCT" evidence="5">
    <location>
        <begin position="577"/>
        <end position="619"/>
    </location>
</feature>
<sequence>MENTGRQKFLRTHIRVTGQYNFGRISLMSNHHVSLRTERYQFGKSLLCLGLCLACLQVVVSDLPEGCTSEDLSDCTSLKTRCEESLPECECDFYYSMGLLTCKNISNFEMFAQKLSDGSLFEVNTTFNILLSGHRVLPRGFLNGLIVQKLTIDDIQTEHIENTAFDGTLKLKVFTVKLSSIKEIPEFQTIRGSLEILNLENSLLTSISGDRLKNLTNLRRASFAINSIRYVSPDAFQGTDNLLSFDMSYNQLRSLPPNLFNSWKNLKRVSLSFNLLLHVDQLFAMTHPMYIFLDHNNLTDLDSIIHPDMHELKTLQLSYNPISMITDLSFNGKINKARFLYLDHCLIREFKASHFQNLSRLITLDLSHNLIEDVANQSIQFGGLDLEIEFTGNNIKEFNVSFTRRIRSLFLEKNLLTSLGQILRHNSIVFVSMAENRIRTLGPEDFRSVAWIESINLQRNWISEMHPSTFISVRRDLKYLDLSRNQIRSLQGSVRYLSMLISLNLTGNKIESFEEGEFRELKQLRYLHLDGNLITTLGNELRDLYSLRSLIVSNDRISTLKREQIPENLKLLYLEGNPIKCDCQLLPFLHHLNSSSIKTDTPICTPTIQISLLPPAECPDGCNCSCAQNEGDHFMSVDCSSAGLTELPHLFTNESGENLFLIEHHISGNPPASWYPLFPSWSNNNRRCYWKSKSDRQPLEISGRGSLTGQTEPSVFREQRSSQTSTLSPLSLENLREVTLSGNPWSCDCASLPFKEWMHLKSEILVEANETRCGPQSSELAGRLIGSLTNLDLCPGRTEFPASQIT</sequence>
<evidence type="ECO:0000256" key="4">
    <source>
        <dbReference type="SAM" id="MobiDB-lite"/>
    </source>
</evidence>
<dbReference type="EMBL" id="JABXBU010000015">
    <property type="protein sequence ID" value="KAF8788324.1"/>
    <property type="molecule type" value="Genomic_DNA"/>
</dbReference>
<dbReference type="SUPFAM" id="SSF52058">
    <property type="entry name" value="L domain-like"/>
    <property type="match status" value="3"/>
</dbReference>
<keyword evidence="3" id="KW-0677">Repeat</keyword>
<feature type="domain" description="LRRCT" evidence="5">
    <location>
        <begin position="743"/>
        <end position="795"/>
    </location>
</feature>
<feature type="region of interest" description="Disordered" evidence="4">
    <location>
        <begin position="700"/>
        <end position="728"/>
    </location>
</feature>
<dbReference type="InterPro" id="IPR001611">
    <property type="entry name" value="Leu-rich_rpt"/>
</dbReference>
<dbReference type="PROSITE" id="PS51450">
    <property type="entry name" value="LRR"/>
    <property type="match status" value="3"/>
</dbReference>
<dbReference type="SMART" id="SM00369">
    <property type="entry name" value="LRR_TYP"/>
    <property type="match status" value="7"/>
</dbReference>
<dbReference type="InterPro" id="IPR003591">
    <property type="entry name" value="Leu-rich_rpt_typical-subtyp"/>
</dbReference>
<evidence type="ECO:0000313" key="6">
    <source>
        <dbReference type="EMBL" id="KAF8788324.1"/>
    </source>
</evidence>
<dbReference type="InterPro" id="IPR000483">
    <property type="entry name" value="Cys-rich_flank_reg_C"/>
</dbReference>
<dbReference type="InterPro" id="IPR032675">
    <property type="entry name" value="LRR_dom_sf"/>
</dbReference>
<dbReference type="SMART" id="SM00082">
    <property type="entry name" value="LRRCT"/>
    <property type="match status" value="2"/>
</dbReference>
<dbReference type="Pfam" id="PF13855">
    <property type="entry name" value="LRR_8"/>
    <property type="match status" value="2"/>
</dbReference>
<name>A0A8T0FAN8_ARGBR</name>
<evidence type="ECO:0000313" key="7">
    <source>
        <dbReference type="Proteomes" id="UP000807504"/>
    </source>
</evidence>
<evidence type="ECO:0000259" key="5">
    <source>
        <dbReference type="SMART" id="SM00082"/>
    </source>
</evidence>
<reference evidence="6" key="2">
    <citation type="submission" date="2020-06" db="EMBL/GenBank/DDBJ databases">
        <authorList>
            <person name="Sheffer M."/>
        </authorList>
    </citation>
    <scope>NUCLEOTIDE SEQUENCE</scope>
</reference>
<dbReference type="PANTHER" id="PTHR24366">
    <property type="entry name" value="IG(IMMUNOGLOBULIN) AND LRR(LEUCINE RICH REPEAT) DOMAINS"/>
    <property type="match status" value="1"/>
</dbReference>
<evidence type="ECO:0000256" key="3">
    <source>
        <dbReference type="ARBA" id="ARBA00022737"/>
    </source>
</evidence>
<dbReference type="Proteomes" id="UP000807504">
    <property type="component" value="Unassembled WGS sequence"/>
</dbReference>
<comment type="caution">
    <text evidence="6">The sequence shown here is derived from an EMBL/GenBank/DDBJ whole genome shotgun (WGS) entry which is preliminary data.</text>
</comment>
<proteinExistence type="predicted"/>
<evidence type="ECO:0000256" key="2">
    <source>
        <dbReference type="ARBA" id="ARBA00022729"/>
    </source>
</evidence>
<reference evidence="6" key="1">
    <citation type="journal article" date="2020" name="bioRxiv">
        <title>Chromosome-level reference genome of the European wasp spider Argiope bruennichi: a resource for studies on range expansion and evolutionary adaptation.</title>
        <authorList>
            <person name="Sheffer M.M."/>
            <person name="Hoppe A."/>
            <person name="Krehenwinkel H."/>
            <person name="Uhl G."/>
            <person name="Kuss A.W."/>
            <person name="Jensen L."/>
            <person name="Jensen C."/>
            <person name="Gillespie R.G."/>
            <person name="Hoff K.J."/>
            <person name="Prost S."/>
        </authorList>
    </citation>
    <scope>NUCLEOTIDE SEQUENCE</scope>
</reference>
<accession>A0A8T0FAN8</accession>
<evidence type="ECO:0000256" key="1">
    <source>
        <dbReference type="ARBA" id="ARBA00022614"/>
    </source>
</evidence>
<dbReference type="Gene3D" id="3.80.10.10">
    <property type="entry name" value="Ribonuclease Inhibitor"/>
    <property type="match status" value="5"/>
</dbReference>
<dbReference type="AlphaFoldDB" id="A0A8T0FAN8"/>
<keyword evidence="2" id="KW-0732">Signal</keyword>
<organism evidence="6 7">
    <name type="scientific">Argiope bruennichi</name>
    <name type="common">Wasp spider</name>
    <name type="synonym">Aranea bruennichi</name>
    <dbReference type="NCBI Taxonomy" id="94029"/>
    <lineage>
        <taxon>Eukaryota</taxon>
        <taxon>Metazoa</taxon>
        <taxon>Ecdysozoa</taxon>
        <taxon>Arthropoda</taxon>
        <taxon>Chelicerata</taxon>
        <taxon>Arachnida</taxon>
        <taxon>Araneae</taxon>
        <taxon>Araneomorphae</taxon>
        <taxon>Entelegynae</taxon>
        <taxon>Araneoidea</taxon>
        <taxon>Araneidae</taxon>
        <taxon>Argiope</taxon>
    </lineage>
</organism>
<keyword evidence="7" id="KW-1185">Reference proteome</keyword>
<protein>
    <submittedName>
        <fullName evidence="6">Protein toll like protein</fullName>
    </submittedName>
</protein>